<protein>
    <submittedName>
        <fullName evidence="2">Uncharacterized protein</fullName>
    </submittedName>
</protein>
<feature type="transmembrane region" description="Helical" evidence="1">
    <location>
        <begin position="6"/>
        <end position="28"/>
    </location>
</feature>
<organism evidence="2 3">
    <name type="scientific">Helicoverpa armigera</name>
    <name type="common">Cotton bollworm</name>
    <name type="synonym">Heliothis armigera</name>
    <dbReference type="NCBI Taxonomy" id="29058"/>
    <lineage>
        <taxon>Eukaryota</taxon>
        <taxon>Metazoa</taxon>
        <taxon>Ecdysozoa</taxon>
        <taxon>Arthropoda</taxon>
        <taxon>Hexapoda</taxon>
        <taxon>Insecta</taxon>
        <taxon>Pterygota</taxon>
        <taxon>Neoptera</taxon>
        <taxon>Endopterygota</taxon>
        <taxon>Lepidoptera</taxon>
        <taxon>Glossata</taxon>
        <taxon>Ditrysia</taxon>
        <taxon>Noctuoidea</taxon>
        <taxon>Noctuidae</taxon>
        <taxon>Heliothinae</taxon>
        <taxon>Helicoverpa</taxon>
    </lineage>
</organism>
<evidence type="ECO:0000256" key="1">
    <source>
        <dbReference type="SAM" id="Phobius"/>
    </source>
</evidence>
<evidence type="ECO:0000313" key="3">
    <source>
        <dbReference type="Proteomes" id="UP000249218"/>
    </source>
</evidence>
<keyword evidence="1" id="KW-0812">Transmembrane</keyword>
<keyword evidence="1" id="KW-1133">Transmembrane helix</keyword>
<accession>A0A2W1BFF8</accession>
<keyword evidence="3" id="KW-1185">Reference proteome</keyword>
<sequence>MTNAKYVMPVVLGLSLLSVSAFVVYYVFKKDDEEEGDKRVKTSRVKVIEVEVPKSIVPALIGLRDCSKELPRPWYIKGLRRNSTVFSQQESDTPSAGGVIS</sequence>
<keyword evidence="1" id="KW-0472">Membrane</keyword>
<dbReference type="EMBL" id="KZ150100">
    <property type="protein sequence ID" value="PZC73528.1"/>
    <property type="molecule type" value="Genomic_DNA"/>
</dbReference>
<proteinExistence type="predicted"/>
<gene>
    <name evidence="2" type="primary">HaOG209460</name>
    <name evidence="2" type="ORF">B5X24_HaOG209460</name>
</gene>
<evidence type="ECO:0000313" key="2">
    <source>
        <dbReference type="EMBL" id="PZC73528.1"/>
    </source>
</evidence>
<name>A0A2W1BFF8_HELAM</name>
<reference evidence="2 3" key="1">
    <citation type="journal article" date="2017" name="BMC Biol.">
        <title>Genomic innovations, transcriptional plasticity and gene loss underlying the evolution and divergence of two highly polyphagous and invasive Helicoverpa pest species.</title>
        <authorList>
            <person name="Pearce S.L."/>
            <person name="Clarke D.F."/>
            <person name="East P.D."/>
            <person name="Elfekih S."/>
            <person name="Gordon K.H."/>
            <person name="Jermiin L.S."/>
            <person name="McGaughran A."/>
            <person name="Oakeshott J.G."/>
            <person name="Papanikolaou A."/>
            <person name="Perera O.P."/>
            <person name="Rane R.V."/>
            <person name="Richards S."/>
            <person name="Tay W.T."/>
            <person name="Walsh T.K."/>
            <person name="Anderson A."/>
            <person name="Anderson C.J."/>
            <person name="Asgari S."/>
            <person name="Board P.G."/>
            <person name="Bretschneider A."/>
            <person name="Campbell P.M."/>
            <person name="Chertemps T."/>
            <person name="Christeller J.T."/>
            <person name="Coppin C.W."/>
            <person name="Downes S.J."/>
            <person name="Duan G."/>
            <person name="Farnsworth C.A."/>
            <person name="Good R.T."/>
            <person name="Han L.B."/>
            <person name="Han Y.C."/>
            <person name="Hatje K."/>
            <person name="Horne I."/>
            <person name="Huang Y.P."/>
            <person name="Hughes D.S."/>
            <person name="Jacquin-Joly E."/>
            <person name="James W."/>
            <person name="Jhangiani S."/>
            <person name="Kollmar M."/>
            <person name="Kuwar S.S."/>
            <person name="Li S."/>
            <person name="Liu N.Y."/>
            <person name="Maibeche M.T."/>
            <person name="Miller J.R."/>
            <person name="Montagne N."/>
            <person name="Perry T."/>
            <person name="Qu J."/>
            <person name="Song S.V."/>
            <person name="Sutton G.G."/>
            <person name="Vogel H."/>
            <person name="Walenz B.P."/>
            <person name="Xu W."/>
            <person name="Zhang H.J."/>
            <person name="Zou Z."/>
            <person name="Batterham P."/>
            <person name="Edwards O.R."/>
            <person name="Feyereisen R."/>
            <person name="Gibbs R.A."/>
            <person name="Heckel D.G."/>
            <person name="McGrath A."/>
            <person name="Robin C."/>
            <person name="Scherer S.E."/>
            <person name="Worley K.C."/>
            <person name="Wu Y.D."/>
        </authorList>
    </citation>
    <scope>NUCLEOTIDE SEQUENCE [LARGE SCALE GENOMIC DNA]</scope>
    <source>
        <strain evidence="2">Harm_GR_Male_#8</strain>
        <tissue evidence="2">Whole organism</tissue>
    </source>
</reference>
<dbReference type="Proteomes" id="UP000249218">
    <property type="component" value="Unassembled WGS sequence"/>
</dbReference>
<dbReference type="AlphaFoldDB" id="A0A2W1BFF8"/>